<evidence type="ECO:0000313" key="7">
    <source>
        <dbReference type="Proteomes" id="UP001244563"/>
    </source>
</evidence>
<evidence type="ECO:0000256" key="1">
    <source>
        <dbReference type="ARBA" id="ARBA00022485"/>
    </source>
</evidence>
<reference evidence="6 7" key="1">
    <citation type="submission" date="2023-07" db="EMBL/GenBank/DDBJ databases">
        <title>Sorghum-associated microbial communities from plants grown in Nebraska, USA.</title>
        <authorList>
            <person name="Schachtman D."/>
        </authorList>
    </citation>
    <scope>NUCLEOTIDE SEQUENCE [LARGE SCALE GENOMIC DNA]</scope>
    <source>
        <strain evidence="6 7">CC523</strain>
    </source>
</reference>
<gene>
    <name evidence="6" type="ORF">J2T10_003994</name>
</gene>
<evidence type="ECO:0000313" key="6">
    <source>
        <dbReference type="EMBL" id="MDQ0104320.1"/>
    </source>
</evidence>
<dbReference type="Gene3D" id="3.50.50.60">
    <property type="entry name" value="FAD/NAD(P)-binding domain"/>
    <property type="match status" value="1"/>
</dbReference>
<accession>A0ABT9TRL3</accession>
<keyword evidence="7" id="KW-1185">Reference proteome</keyword>
<keyword evidence="2" id="KW-0479">Metal-binding</keyword>
<evidence type="ECO:0000256" key="2">
    <source>
        <dbReference type="ARBA" id="ARBA00022723"/>
    </source>
</evidence>
<dbReference type="InterPro" id="IPR039650">
    <property type="entry name" value="HdrA-like"/>
</dbReference>
<evidence type="ECO:0000256" key="5">
    <source>
        <dbReference type="ARBA" id="ARBA00023014"/>
    </source>
</evidence>
<keyword evidence="3" id="KW-0560">Oxidoreductase</keyword>
<proteinExistence type="predicted"/>
<dbReference type="InterPro" id="IPR036188">
    <property type="entry name" value="FAD/NAD-bd_sf"/>
</dbReference>
<protein>
    <recommendedName>
        <fullName evidence="8">FAD dependent oxidoreductase</fullName>
    </recommendedName>
</protein>
<keyword evidence="4" id="KW-0408">Iron</keyword>
<dbReference type="EMBL" id="JAUSSW010000015">
    <property type="protein sequence ID" value="MDQ0104320.1"/>
    <property type="molecule type" value="Genomic_DNA"/>
</dbReference>
<dbReference type="PANTHER" id="PTHR43498">
    <property type="entry name" value="FERREDOXIN:COB-COM HETERODISULFIDE REDUCTASE SUBUNIT A"/>
    <property type="match status" value="1"/>
</dbReference>
<evidence type="ECO:0000256" key="3">
    <source>
        <dbReference type="ARBA" id="ARBA00023002"/>
    </source>
</evidence>
<dbReference type="Proteomes" id="UP001244563">
    <property type="component" value="Unassembled WGS sequence"/>
</dbReference>
<dbReference type="SUPFAM" id="SSF51905">
    <property type="entry name" value="FAD/NAD(P)-binding domain"/>
    <property type="match status" value="1"/>
</dbReference>
<comment type="caution">
    <text evidence="6">The sequence shown here is derived from an EMBL/GenBank/DDBJ whole genome shotgun (WGS) entry which is preliminary data.</text>
</comment>
<evidence type="ECO:0000256" key="4">
    <source>
        <dbReference type="ARBA" id="ARBA00023004"/>
    </source>
</evidence>
<keyword evidence="1" id="KW-0004">4Fe-4S</keyword>
<name>A0ABT9TRL3_PAENI</name>
<dbReference type="PANTHER" id="PTHR43498:SF1">
    <property type="entry name" value="COB--COM HETERODISULFIDE REDUCTASE IRON-SULFUR SUBUNIT A"/>
    <property type="match status" value="1"/>
</dbReference>
<dbReference type="Pfam" id="PF12831">
    <property type="entry name" value="FAD_oxidored"/>
    <property type="match status" value="1"/>
</dbReference>
<evidence type="ECO:0008006" key="8">
    <source>
        <dbReference type="Google" id="ProtNLM"/>
    </source>
</evidence>
<keyword evidence="5" id="KW-0411">Iron-sulfur</keyword>
<organism evidence="6 7">
    <name type="scientific">Paenarthrobacter nicotinovorans</name>
    <name type="common">Arthrobacter nicotinovorans</name>
    <dbReference type="NCBI Taxonomy" id="29320"/>
    <lineage>
        <taxon>Bacteria</taxon>
        <taxon>Bacillati</taxon>
        <taxon>Actinomycetota</taxon>
        <taxon>Actinomycetes</taxon>
        <taxon>Micrococcales</taxon>
        <taxon>Micrococcaceae</taxon>
        <taxon>Paenarthrobacter</taxon>
    </lineage>
</organism>
<sequence>MSLMLIDHSTLGLESWRLDSIYAGNGELPVLADVDVVVVGGGASGVAAATTAAEAGKSVVLIEKYGFAGGAAVAGLSGTICGLYSATDTSGSPQQVVFGFTERFRRALNDKGGLTAPQKYGKTWTVAHDPFVWRDVADDFLTTAGVRTIFHAAVVGVVMDGANHSGVVVESNAGRAVINARRTIDASGDAAVIARAGHGYRFGQDGRIQNPTTFFRLGGVDVDAFAAGYGQDSISPAWVSERILQLRDEGQDLPRQKIFIFTTPHSGELLVNATRLTGPEGRPLNVVDPEDFTLAEVNGRRQVRAYARFIRENLPGCAGSYVVDTGVEAGIRQTRSISGLATLENDAVIEGRKTADSICRSPWPIELHDGDKPRLHWLLDDYYDVPYLSLVPATGSNIIVAGRCLSAQHEALASARVTAQCFEYGHAAGAATVISLEQEKQYADLDVQHVRAAMLTQGSNI</sequence>